<keyword evidence="4" id="KW-1185">Reference proteome</keyword>
<proteinExistence type="predicted"/>
<dbReference type="EMBL" id="BPQM01000178">
    <property type="protein sequence ID" value="GJD81956.1"/>
    <property type="molecule type" value="Genomic_DNA"/>
</dbReference>
<dbReference type="SUPFAM" id="SSF46785">
    <property type="entry name" value="Winged helix' DNA-binding domain"/>
    <property type="match status" value="1"/>
</dbReference>
<feature type="domain" description="HTH lysR-type" evidence="1">
    <location>
        <begin position="42"/>
        <end position="97"/>
    </location>
</feature>
<evidence type="ECO:0000259" key="2">
    <source>
        <dbReference type="Pfam" id="PF12727"/>
    </source>
</evidence>
<dbReference type="PANTHER" id="PTHR38431:SF1">
    <property type="entry name" value="BLL2305 PROTEIN"/>
    <property type="match status" value="1"/>
</dbReference>
<dbReference type="Proteomes" id="UP001055108">
    <property type="component" value="Unassembled WGS sequence"/>
</dbReference>
<evidence type="ECO:0008006" key="5">
    <source>
        <dbReference type="Google" id="ProtNLM"/>
    </source>
</evidence>
<name>A0AA37HUW3_9HYPH</name>
<sequence>MNEIDDRRDPSTGDDAAVSVVLGLGGTLRIGPNTLSVSDLTVVFEAIGRTRSVQGLADALGLSYRAAWARLQAYEAALGRPLVRKTRGHGTELTAFGAGLAAAFSAAADGLSAGFGRETRVVEHRLRTLLSDRAAPLTLAASHDPLLVEVLAAHEDIALSVMGSSAAVTQLLQGQAEAAGFHCGALVPEAAGAPFSAVTPGAGLVAHPLFAREQGLLLAPGNPLGIRTLADLAAAGVRYVNRQKASGTRQWFDRLLAEAGLPPAAIAGYANEEFTHQAVAATIACGAADAGLGVRAAADRLGLDFLSVGWETYYLAASTSLSAPALDALIAAVRAGAAARPGYRAAVPAD</sequence>
<dbReference type="PANTHER" id="PTHR38431">
    <property type="entry name" value="BLL2305 PROTEIN"/>
    <property type="match status" value="1"/>
</dbReference>
<dbReference type="Gene3D" id="3.40.190.290">
    <property type="match status" value="1"/>
</dbReference>
<accession>A0AA37HUW3</accession>
<dbReference type="SUPFAM" id="SSF53850">
    <property type="entry name" value="Periplasmic binding protein-like II"/>
    <property type="match status" value="1"/>
</dbReference>
<evidence type="ECO:0000313" key="3">
    <source>
        <dbReference type="EMBL" id="GJD81956.1"/>
    </source>
</evidence>
<dbReference type="InterPro" id="IPR024370">
    <property type="entry name" value="PBP_domain"/>
</dbReference>
<protein>
    <recommendedName>
        <fullName evidence="5">LuxR family transcriptional regulator</fullName>
    </recommendedName>
</protein>
<gene>
    <name evidence="3" type="ORF">NBEOAGPD_5213</name>
</gene>
<organism evidence="3 4">
    <name type="scientific">Methylobacterium gregans</name>
    <dbReference type="NCBI Taxonomy" id="374424"/>
    <lineage>
        <taxon>Bacteria</taxon>
        <taxon>Pseudomonadati</taxon>
        <taxon>Pseudomonadota</taxon>
        <taxon>Alphaproteobacteria</taxon>
        <taxon>Hyphomicrobiales</taxon>
        <taxon>Methylobacteriaceae</taxon>
        <taxon>Methylobacterium</taxon>
    </lineage>
</organism>
<dbReference type="GO" id="GO:0003700">
    <property type="term" value="F:DNA-binding transcription factor activity"/>
    <property type="evidence" value="ECO:0007669"/>
    <property type="project" value="InterPro"/>
</dbReference>
<dbReference type="Gene3D" id="1.10.10.10">
    <property type="entry name" value="Winged helix-like DNA-binding domain superfamily/Winged helix DNA-binding domain"/>
    <property type="match status" value="1"/>
</dbReference>
<dbReference type="AlphaFoldDB" id="A0AA37HUW3"/>
<dbReference type="InterPro" id="IPR036388">
    <property type="entry name" value="WH-like_DNA-bd_sf"/>
</dbReference>
<reference evidence="3" key="2">
    <citation type="submission" date="2021-08" db="EMBL/GenBank/DDBJ databases">
        <authorList>
            <person name="Tani A."/>
            <person name="Ola A."/>
            <person name="Ogura Y."/>
            <person name="Katsura K."/>
            <person name="Hayashi T."/>
        </authorList>
    </citation>
    <scope>NUCLEOTIDE SEQUENCE</scope>
    <source>
        <strain evidence="3">NBRC 103626</strain>
    </source>
</reference>
<dbReference type="Pfam" id="PF12727">
    <property type="entry name" value="PBP_like"/>
    <property type="match status" value="1"/>
</dbReference>
<feature type="domain" description="PBP" evidence="2">
    <location>
        <begin position="157"/>
        <end position="333"/>
    </location>
</feature>
<dbReference type="InterPro" id="IPR000847">
    <property type="entry name" value="LysR_HTH_N"/>
</dbReference>
<dbReference type="Pfam" id="PF00126">
    <property type="entry name" value="HTH_1"/>
    <property type="match status" value="1"/>
</dbReference>
<comment type="caution">
    <text evidence="3">The sequence shown here is derived from an EMBL/GenBank/DDBJ whole genome shotgun (WGS) entry which is preliminary data.</text>
</comment>
<dbReference type="InterPro" id="IPR036390">
    <property type="entry name" value="WH_DNA-bd_sf"/>
</dbReference>
<evidence type="ECO:0000313" key="4">
    <source>
        <dbReference type="Proteomes" id="UP001055108"/>
    </source>
</evidence>
<evidence type="ECO:0000259" key="1">
    <source>
        <dbReference type="Pfam" id="PF00126"/>
    </source>
</evidence>
<reference evidence="3" key="1">
    <citation type="journal article" date="2016" name="Front. Microbiol.">
        <title>Genome Sequence of the Piezophilic, Mesophilic Sulfate-Reducing Bacterium Desulfovibrio indicus J2T.</title>
        <authorList>
            <person name="Cao J."/>
            <person name="Maignien L."/>
            <person name="Shao Z."/>
            <person name="Alain K."/>
            <person name="Jebbar M."/>
        </authorList>
    </citation>
    <scope>NUCLEOTIDE SEQUENCE</scope>
    <source>
        <strain evidence="3">NBRC 103626</strain>
    </source>
</reference>